<proteinExistence type="predicted"/>
<dbReference type="AlphaFoldDB" id="B0NA09"/>
<organism evidence="1 2">
    <name type="scientific">Clostridium scindens (strain ATCC 35704 / DSM 5676 / VPI 13733 / 19)</name>
    <dbReference type="NCBI Taxonomy" id="411468"/>
    <lineage>
        <taxon>Bacteria</taxon>
        <taxon>Bacillati</taxon>
        <taxon>Bacillota</taxon>
        <taxon>Clostridia</taxon>
        <taxon>Lachnospirales</taxon>
        <taxon>Lachnospiraceae</taxon>
    </lineage>
</organism>
<dbReference type="GeneID" id="62694528"/>
<name>B0NA09_CLOS5</name>
<dbReference type="RefSeq" id="WP_004605831.1">
    <property type="nucleotide sequence ID" value="NZ_CP036170.1"/>
</dbReference>
<evidence type="ECO:0000313" key="2">
    <source>
        <dbReference type="Proteomes" id="UP000289664"/>
    </source>
</evidence>
<dbReference type="STRING" id="411468.CLOSCI_00275"/>
<reference evidence="1 2" key="1">
    <citation type="journal article" date="2019" name="Appl. Environ. Microbiol.">
        <title>Clostridium scindens ATCC 35704: integration of nutritional requirements, the complete genome sequence, and global transcriptional responses to bile acids.</title>
        <authorList>
            <person name="Devendran S."/>
            <person name="Shrestha R."/>
            <person name="Alves J.M.P."/>
            <person name="Wolf P.G."/>
            <person name="Ly L."/>
            <person name="Hernandez A.G."/>
            <person name="Mendez-Garcia C."/>
            <person name="Inboden A."/>
            <person name="Wiley J."/>
            <person name="Paul O."/>
            <person name="Allen A."/>
            <person name="Springer E."/>
            <person name="Wright C.L."/>
            <person name="Fields C.J."/>
            <person name="Daniel S.L."/>
            <person name="Ridlon J.M."/>
        </authorList>
    </citation>
    <scope>NUCLEOTIDE SEQUENCE [LARGE SCALE GENOMIC DNA]</scope>
    <source>
        <strain evidence="1 2">ATCC 35704</strain>
    </source>
</reference>
<gene>
    <name evidence="1" type="ORF">HDCHBGLK_00288</name>
</gene>
<evidence type="ECO:0000313" key="1">
    <source>
        <dbReference type="EMBL" id="QBF72943.1"/>
    </source>
</evidence>
<protein>
    <submittedName>
        <fullName evidence="1">Uncharacterized protein</fullName>
    </submittedName>
</protein>
<dbReference type="eggNOG" id="ENOG503342S">
    <property type="taxonomic scope" value="Bacteria"/>
</dbReference>
<dbReference type="HOGENOM" id="CLU_083580_0_0_9"/>
<accession>B0NA09</accession>
<sequence length="270" mass="29346">MELITGVSATDHIDSQDDADFQKAITGPDNYVLNIGRKMEAELLSNNVVRVHDGSLIHQGRHVIIPEGESEEVIIEYGTQGEKRIDLIVSVYSKDTTSGIETEFLKSINGTPSVDSPAIPSHIDGNIRAGDIYSEFPLYKVTLDGINIVSIDPLYEVLTSMAELKTMTDELNRKLENITEYDPISGIGINYFSAIEKYNNVCVSGNIWIASGSGWKTIANLPAPVAVTRFPVGYGTAVTSGQITASGELQINLKGGTNTAYEFSVSYFSK</sequence>
<dbReference type="EMBL" id="CP036170">
    <property type="protein sequence ID" value="QBF72943.1"/>
    <property type="molecule type" value="Genomic_DNA"/>
</dbReference>
<dbReference type="KEGG" id="csci:HDCHBGLK_00288"/>
<dbReference type="OrthoDB" id="2068370at2"/>
<keyword evidence="2" id="KW-1185">Reference proteome</keyword>
<dbReference type="Proteomes" id="UP000289664">
    <property type="component" value="Chromosome"/>
</dbReference>